<dbReference type="Proteomes" id="UP000623010">
    <property type="component" value="Unassembled WGS sequence"/>
</dbReference>
<reference evidence="2" key="2">
    <citation type="submission" date="2020-09" db="EMBL/GenBank/DDBJ databases">
        <authorList>
            <person name="Sun Q."/>
            <person name="Ohkuma M."/>
        </authorList>
    </citation>
    <scope>NUCLEOTIDE SEQUENCE</scope>
    <source>
        <strain evidence="2">JCM 5016</strain>
    </source>
</reference>
<sequence length="194" mass="21469">MRIRVRGWHWRRNPLRRRCDVVEAWTLLVAAVLLAVGAPLAGVAAGRWAHDEARTLQAVQRAERHRVRAEVVARVPGTPAAVPGGRQHAYRATVRWSEPGTGRRTAAAQVPADTRPGDVVPVWFDSRGRSVAPPPDDTAVWQHTLTLGACAAGGTAAAVLLGRWALRRALLRHRLAEWEREWAVTGPEWTRRHA</sequence>
<keyword evidence="3" id="KW-1185">Reference proteome</keyword>
<dbReference type="AlphaFoldDB" id="A0A918VKI9"/>
<keyword evidence="1" id="KW-1133">Transmembrane helix</keyword>
<organism evidence="2 3">
    <name type="scientific">Streptomyces echinoruber</name>
    <dbReference type="NCBI Taxonomy" id="68898"/>
    <lineage>
        <taxon>Bacteria</taxon>
        <taxon>Bacillati</taxon>
        <taxon>Actinomycetota</taxon>
        <taxon>Actinomycetes</taxon>
        <taxon>Kitasatosporales</taxon>
        <taxon>Streptomycetaceae</taxon>
        <taxon>Streptomyces</taxon>
    </lineage>
</organism>
<feature type="transmembrane region" description="Helical" evidence="1">
    <location>
        <begin position="21"/>
        <end position="45"/>
    </location>
</feature>
<keyword evidence="1" id="KW-0472">Membrane</keyword>
<protein>
    <recommendedName>
        <fullName evidence="4">Integral membrane protein</fullName>
    </recommendedName>
</protein>
<reference evidence="2" key="1">
    <citation type="journal article" date="2014" name="Int. J. Syst. Evol. Microbiol.">
        <title>Complete genome sequence of Corynebacterium casei LMG S-19264T (=DSM 44701T), isolated from a smear-ripened cheese.</title>
        <authorList>
            <consortium name="US DOE Joint Genome Institute (JGI-PGF)"/>
            <person name="Walter F."/>
            <person name="Albersmeier A."/>
            <person name="Kalinowski J."/>
            <person name="Ruckert C."/>
        </authorList>
    </citation>
    <scope>NUCLEOTIDE SEQUENCE</scope>
    <source>
        <strain evidence="2">JCM 5016</strain>
    </source>
</reference>
<gene>
    <name evidence="2" type="ORF">GCM10010389_48670</name>
</gene>
<evidence type="ECO:0000313" key="2">
    <source>
        <dbReference type="EMBL" id="GHA03571.1"/>
    </source>
</evidence>
<name>A0A918VKI9_9ACTN</name>
<dbReference type="RefSeq" id="WP_190059612.1">
    <property type="nucleotide sequence ID" value="NZ_BMWH01000023.1"/>
</dbReference>
<comment type="caution">
    <text evidence="2">The sequence shown here is derived from an EMBL/GenBank/DDBJ whole genome shotgun (WGS) entry which is preliminary data.</text>
</comment>
<accession>A0A918VKI9</accession>
<evidence type="ECO:0008006" key="4">
    <source>
        <dbReference type="Google" id="ProtNLM"/>
    </source>
</evidence>
<dbReference type="InterPro" id="IPR039708">
    <property type="entry name" value="MT1774/Rv1733c-like"/>
</dbReference>
<dbReference type="PANTHER" id="PTHR42305:SF1">
    <property type="entry name" value="MEMBRANE PROTEIN RV1733C-RELATED"/>
    <property type="match status" value="1"/>
</dbReference>
<dbReference type="PANTHER" id="PTHR42305">
    <property type="entry name" value="MEMBRANE PROTEIN RV1733C-RELATED"/>
    <property type="match status" value="1"/>
</dbReference>
<keyword evidence="1" id="KW-0812">Transmembrane</keyword>
<evidence type="ECO:0000256" key="1">
    <source>
        <dbReference type="SAM" id="Phobius"/>
    </source>
</evidence>
<proteinExistence type="predicted"/>
<dbReference type="EMBL" id="BMWH01000023">
    <property type="protein sequence ID" value="GHA03571.1"/>
    <property type="molecule type" value="Genomic_DNA"/>
</dbReference>
<feature type="transmembrane region" description="Helical" evidence="1">
    <location>
        <begin position="145"/>
        <end position="166"/>
    </location>
</feature>
<evidence type="ECO:0000313" key="3">
    <source>
        <dbReference type="Proteomes" id="UP000623010"/>
    </source>
</evidence>